<gene>
    <name evidence="2" type="primary">LOC104957996</name>
</gene>
<dbReference type="OrthoDB" id="10662053at2759"/>
<dbReference type="KEGG" id="ncc:104957996"/>
<keyword evidence="1" id="KW-1185">Reference proteome</keyword>
<evidence type="ECO:0000313" key="2">
    <source>
        <dbReference type="RefSeq" id="XP_010783996.1"/>
    </source>
</evidence>
<sequence>MGPADPLEQEILDFSFSLAHCSDLWRGASRVQQREVAQAEARRITIKKPALVKFLPAWFLDYLTVCFPDPDRPRSPNSLFDTTRIGVVRLESAPASSPVFALVQEPFDGTRLAFGGPRSLQTAPKGRSRKARLAAQAQRAIVPEPVQPPAAMVTEPVQPPAALVTEPVQPPAAMVLAPEPVSAAMDSAPEPAHTAMFPAPVPDLTAMFPASEPDLTAMIQASVPVPSAM</sequence>
<feature type="non-terminal residue" evidence="2">
    <location>
        <position position="229"/>
    </location>
</feature>
<proteinExistence type="predicted"/>
<protein>
    <submittedName>
        <fullName evidence="2">Cyclin-dependent kinase inhibitor 1C-like</fullName>
    </submittedName>
</protein>
<organism evidence="1 2">
    <name type="scientific">Notothenia coriiceps</name>
    <name type="common">black rockcod</name>
    <dbReference type="NCBI Taxonomy" id="8208"/>
    <lineage>
        <taxon>Eukaryota</taxon>
        <taxon>Metazoa</taxon>
        <taxon>Chordata</taxon>
        <taxon>Craniata</taxon>
        <taxon>Vertebrata</taxon>
        <taxon>Euteleostomi</taxon>
        <taxon>Actinopterygii</taxon>
        <taxon>Neopterygii</taxon>
        <taxon>Teleostei</taxon>
        <taxon>Neoteleostei</taxon>
        <taxon>Acanthomorphata</taxon>
        <taxon>Eupercaria</taxon>
        <taxon>Perciformes</taxon>
        <taxon>Notothenioidei</taxon>
        <taxon>Nototheniidae</taxon>
        <taxon>Notothenia</taxon>
    </lineage>
</organism>
<dbReference type="Proteomes" id="UP000504611">
    <property type="component" value="Unplaced"/>
</dbReference>
<accession>A0A6I9PDD5</accession>
<dbReference type="RefSeq" id="XP_010783996.1">
    <property type="nucleotide sequence ID" value="XM_010785694.1"/>
</dbReference>
<dbReference type="GeneID" id="104957996"/>
<dbReference type="GO" id="GO:0004860">
    <property type="term" value="F:protein kinase inhibitor activity"/>
    <property type="evidence" value="ECO:0007669"/>
    <property type="project" value="UniProtKB-KW"/>
</dbReference>
<dbReference type="AlphaFoldDB" id="A0A6I9PDD5"/>
<evidence type="ECO:0000313" key="1">
    <source>
        <dbReference type="Proteomes" id="UP000504611"/>
    </source>
</evidence>
<name>A0A6I9PDD5_9TELE</name>
<reference evidence="2" key="1">
    <citation type="submission" date="2025-08" db="UniProtKB">
        <authorList>
            <consortium name="RefSeq"/>
        </authorList>
    </citation>
    <scope>IDENTIFICATION</scope>
    <source>
        <tissue evidence="2">Muscle</tissue>
    </source>
</reference>
<keyword evidence="2" id="KW-0649">Protein kinase inhibitor</keyword>